<accession>A0AAV4CFV4</accession>
<feature type="region of interest" description="Disordered" evidence="1">
    <location>
        <begin position="1"/>
        <end position="80"/>
    </location>
</feature>
<gene>
    <name evidence="2" type="ORF">PoB_005817600</name>
</gene>
<dbReference type="EMBL" id="BLXT01006414">
    <property type="protein sequence ID" value="GFO31671.1"/>
    <property type="molecule type" value="Genomic_DNA"/>
</dbReference>
<feature type="compositionally biased region" description="Basic and acidic residues" evidence="1">
    <location>
        <begin position="7"/>
        <end position="17"/>
    </location>
</feature>
<comment type="caution">
    <text evidence="2">The sequence shown here is derived from an EMBL/GenBank/DDBJ whole genome shotgun (WGS) entry which is preliminary data.</text>
</comment>
<evidence type="ECO:0000313" key="2">
    <source>
        <dbReference type="EMBL" id="GFO31671.1"/>
    </source>
</evidence>
<keyword evidence="3" id="KW-1185">Reference proteome</keyword>
<reference evidence="2 3" key="1">
    <citation type="journal article" date="2021" name="Elife">
        <title>Chloroplast acquisition without the gene transfer in kleptoplastic sea slugs, Plakobranchus ocellatus.</title>
        <authorList>
            <person name="Maeda T."/>
            <person name="Takahashi S."/>
            <person name="Yoshida T."/>
            <person name="Shimamura S."/>
            <person name="Takaki Y."/>
            <person name="Nagai Y."/>
            <person name="Toyoda A."/>
            <person name="Suzuki Y."/>
            <person name="Arimoto A."/>
            <person name="Ishii H."/>
            <person name="Satoh N."/>
            <person name="Nishiyama T."/>
            <person name="Hasebe M."/>
            <person name="Maruyama T."/>
            <person name="Minagawa J."/>
            <person name="Obokata J."/>
            <person name="Shigenobu S."/>
        </authorList>
    </citation>
    <scope>NUCLEOTIDE SEQUENCE [LARGE SCALE GENOMIC DNA]</scope>
</reference>
<dbReference type="Proteomes" id="UP000735302">
    <property type="component" value="Unassembled WGS sequence"/>
</dbReference>
<protein>
    <submittedName>
        <fullName evidence="2">Uncharacterized protein</fullName>
    </submittedName>
</protein>
<sequence length="80" mass="9692">MEQLEDDKDRDKEEKRVQGGGKWRVRATSRKTIKRDVYEDKQGVKKEEEEKEEEEEEEKEKERGEQAVAKKIFSHKRKKN</sequence>
<evidence type="ECO:0000256" key="1">
    <source>
        <dbReference type="SAM" id="MobiDB-lite"/>
    </source>
</evidence>
<feature type="compositionally biased region" description="Acidic residues" evidence="1">
    <location>
        <begin position="49"/>
        <end position="59"/>
    </location>
</feature>
<feature type="compositionally biased region" description="Basic residues" evidence="1">
    <location>
        <begin position="23"/>
        <end position="33"/>
    </location>
</feature>
<dbReference type="AlphaFoldDB" id="A0AAV4CFV4"/>
<evidence type="ECO:0000313" key="3">
    <source>
        <dbReference type="Proteomes" id="UP000735302"/>
    </source>
</evidence>
<organism evidence="2 3">
    <name type="scientific">Plakobranchus ocellatus</name>
    <dbReference type="NCBI Taxonomy" id="259542"/>
    <lineage>
        <taxon>Eukaryota</taxon>
        <taxon>Metazoa</taxon>
        <taxon>Spiralia</taxon>
        <taxon>Lophotrochozoa</taxon>
        <taxon>Mollusca</taxon>
        <taxon>Gastropoda</taxon>
        <taxon>Heterobranchia</taxon>
        <taxon>Euthyneura</taxon>
        <taxon>Panpulmonata</taxon>
        <taxon>Sacoglossa</taxon>
        <taxon>Placobranchoidea</taxon>
        <taxon>Plakobranchidae</taxon>
        <taxon>Plakobranchus</taxon>
    </lineage>
</organism>
<name>A0AAV4CFV4_9GAST</name>
<feature type="compositionally biased region" description="Basic and acidic residues" evidence="1">
    <location>
        <begin position="34"/>
        <end position="48"/>
    </location>
</feature>
<proteinExistence type="predicted"/>